<gene>
    <name evidence="3" type="ORF">CCAX7_34470</name>
</gene>
<name>A0A402CYA8_9BACT</name>
<dbReference type="PROSITE" id="PS50088">
    <property type="entry name" value="ANK_REPEAT"/>
    <property type="match status" value="2"/>
</dbReference>
<keyword evidence="2" id="KW-0040">ANK repeat</keyword>
<dbReference type="PANTHER" id="PTHR24171:SF8">
    <property type="entry name" value="BRCA1-ASSOCIATED RING DOMAIN PROTEIN 1"/>
    <property type="match status" value="1"/>
</dbReference>
<dbReference type="EMBL" id="AP025739">
    <property type="protein sequence ID" value="BDI31396.1"/>
    <property type="molecule type" value="Genomic_DNA"/>
</dbReference>
<evidence type="ECO:0000313" key="3">
    <source>
        <dbReference type="EMBL" id="BDI31396.1"/>
    </source>
</evidence>
<proteinExistence type="predicted"/>
<keyword evidence="1" id="KW-0677">Repeat</keyword>
<dbReference type="KEGG" id="ccot:CCAX7_34470"/>
<dbReference type="GO" id="GO:0085020">
    <property type="term" value="P:protein K6-linked ubiquitination"/>
    <property type="evidence" value="ECO:0007669"/>
    <property type="project" value="TreeGrafter"/>
</dbReference>
<sequence>MTTTKKPTDSRFYELRDAACSDFTLAEALLKFDPTILDARNSIGETAFHYVVVENELPAANWLLDHGADVNTRNHFSATPLIEAAGLGYLNMCKLLLKRGADLKMQNDCGDTAIATAAENGKIAVMKFLMKQVGDSENILSYFSSLTSTLIIRENGRAAELLKARGLAELEQLPPS</sequence>
<reference evidence="3 4" key="1">
    <citation type="journal article" date="2019" name="Int. J. Syst. Evol. Microbiol.">
        <title>Capsulimonas corticalis gen. nov., sp. nov., an aerobic capsulated bacterium, of a novel bacterial order, Capsulimonadales ord. nov., of the class Armatimonadia of the phylum Armatimonadetes.</title>
        <authorList>
            <person name="Li J."/>
            <person name="Kudo C."/>
            <person name="Tonouchi A."/>
        </authorList>
    </citation>
    <scope>NUCLEOTIDE SEQUENCE [LARGE SCALE GENOMIC DNA]</scope>
    <source>
        <strain evidence="3 4">AX-7</strain>
    </source>
</reference>
<evidence type="ECO:0000313" key="4">
    <source>
        <dbReference type="Proteomes" id="UP000287394"/>
    </source>
</evidence>
<dbReference type="SUPFAM" id="SSF48403">
    <property type="entry name" value="Ankyrin repeat"/>
    <property type="match status" value="1"/>
</dbReference>
<organism evidence="3 4">
    <name type="scientific">Capsulimonas corticalis</name>
    <dbReference type="NCBI Taxonomy" id="2219043"/>
    <lineage>
        <taxon>Bacteria</taxon>
        <taxon>Bacillati</taxon>
        <taxon>Armatimonadota</taxon>
        <taxon>Armatimonadia</taxon>
        <taxon>Capsulimonadales</taxon>
        <taxon>Capsulimonadaceae</taxon>
        <taxon>Capsulimonas</taxon>
    </lineage>
</organism>
<dbReference type="InterPro" id="IPR036770">
    <property type="entry name" value="Ankyrin_rpt-contain_sf"/>
</dbReference>
<keyword evidence="4" id="KW-1185">Reference proteome</keyword>
<evidence type="ECO:0000256" key="1">
    <source>
        <dbReference type="ARBA" id="ARBA00022737"/>
    </source>
</evidence>
<dbReference type="InterPro" id="IPR002110">
    <property type="entry name" value="Ankyrin_rpt"/>
</dbReference>
<evidence type="ECO:0000256" key="2">
    <source>
        <dbReference type="ARBA" id="ARBA00023043"/>
    </source>
</evidence>
<dbReference type="OrthoDB" id="8901740at2"/>
<dbReference type="RefSeq" id="WP_119322321.1">
    <property type="nucleotide sequence ID" value="NZ_AP025739.1"/>
</dbReference>
<dbReference type="AlphaFoldDB" id="A0A402CYA8"/>
<dbReference type="PANTHER" id="PTHR24171">
    <property type="entry name" value="ANKYRIN REPEAT DOMAIN-CONTAINING PROTEIN 39-RELATED"/>
    <property type="match status" value="1"/>
</dbReference>
<dbReference type="Pfam" id="PF12796">
    <property type="entry name" value="Ank_2"/>
    <property type="match status" value="1"/>
</dbReference>
<dbReference type="Gene3D" id="1.25.40.20">
    <property type="entry name" value="Ankyrin repeat-containing domain"/>
    <property type="match status" value="1"/>
</dbReference>
<dbReference type="GO" id="GO:0004842">
    <property type="term" value="F:ubiquitin-protein transferase activity"/>
    <property type="evidence" value="ECO:0007669"/>
    <property type="project" value="TreeGrafter"/>
</dbReference>
<dbReference type="PROSITE" id="PS50297">
    <property type="entry name" value="ANK_REP_REGION"/>
    <property type="match status" value="2"/>
</dbReference>
<dbReference type="SMART" id="SM00248">
    <property type="entry name" value="ANK"/>
    <property type="match status" value="3"/>
</dbReference>
<protein>
    <submittedName>
        <fullName evidence="3">Uncharacterized protein</fullName>
    </submittedName>
</protein>
<dbReference type="Proteomes" id="UP000287394">
    <property type="component" value="Chromosome"/>
</dbReference>
<accession>A0A402CYA8</accession>